<dbReference type="InterPro" id="IPR018490">
    <property type="entry name" value="cNMP-bd_dom_sf"/>
</dbReference>
<feature type="domain" description="Cyclic nucleotide-binding" evidence="4">
    <location>
        <begin position="1"/>
        <end position="51"/>
    </location>
</feature>
<dbReference type="GO" id="GO:0003677">
    <property type="term" value="F:DNA binding"/>
    <property type="evidence" value="ECO:0007669"/>
    <property type="project" value="UniProtKB-KW"/>
</dbReference>
<dbReference type="SUPFAM" id="SSF46785">
    <property type="entry name" value="Winged helix' DNA-binding domain"/>
    <property type="match status" value="1"/>
</dbReference>
<proteinExistence type="predicted"/>
<dbReference type="SUPFAM" id="SSF51206">
    <property type="entry name" value="cAMP-binding domain-like"/>
    <property type="match status" value="1"/>
</dbReference>
<accession>A0A850HDT7</accession>
<dbReference type="Gene3D" id="2.60.120.10">
    <property type="entry name" value="Jelly Rolls"/>
    <property type="match status" value="1"/>
</dbReference>
<dbReference type="InterPro" id="IPR036390">
    <property type="entry name" value="WH_DNA-bd_sf"/>
</dbReference>
<sequence>MPGRDGETLIVQGDPCDQTLEITCGVGRAVRYSREGDRQIMAFFFPGDLVGLPLSSRHRYSFEAVSRLRFVRHSSGIFRPGFPSLDLVPERLAQAIWREEKAFISRGLILGRVGVQARLAAFLIYLSQRLPAEHGLLEFAIPQGDIASYLGTSPETVCRTLRRLRDNRIIAMPRRDQLQILDQHSLDLIAEGE</sequence>
<keyword evidence="3" id="KW-0804">Transcription</keyword>
<dbReference type="Pfam" id="PF13545">
    <property type="entry name" value="HTH_Crp_2"/>
    <property type="match status" value="1"/>
</dbReference>
<keyword evidence="7" id="KW-1185">Reference proteome</keyword>
<dbReference type="Gene3D" id="1.10.10.10">
    <property type="entry name" value="Winged helix-like DNA-binding domain superfamily/Winged helix DNA-binding domain"/>
    <property type="match status" value="1"/>
</dbReference>
<dbReference type="PRINTS" id="PR00034">
    <property type="entry name" value="HTHCRP"/>
</dbReference>
<comment type="caution">
    <text evidence="6">The sequence shown here is derived from an EMBL/GenBank/DDBJ whole genome shotgun (WGS) entry which is preliminary data.</text>
</comment>
<dbReference type="RefSeq" id="WP_176274166.1">
    <property type="nucleotide sequence ID" value="NZ_JABWTA010000001.1"/>
</dbReference>
<evidence type="ECO:0000313" key="7">
    <source>
        <dbReference type="Proteomes" id="UP000546031"/>
    </source>
</evidence>
<evidence type="ECO:0000256" key="3">
    <source>
        <dbReference type="ARBA" id="ARBA00023163"/>
    </source>
</evidence>
<evidence type="ECO:0000259" key="5">
    <source>
        <dbReference type="PROSITE" id="PS51063"/>
    </source>
</evidence>
<dbReference type="PROSITE" id="PS51063">
    <property type="entry name" value="HTH_CRP_2"/>
    <property type="match status" value="1"/>
</dbReference>
<organism evidence="6 7">
    <name type="scientific">Altererythrobacter lutimaris</name>
    <dbReference type="NCBI Taxonomy" id="2743979"/>
    <lineage>
        <taxon>Bacteria</taxon>
        <taxon>Pseudomonadati</taxon>
        <taxon>Pseudomonadota</taxon>
        <taxon>Alphaproteobacteria</taxon>
        <taxon>Sphingomonadales</taxon>
        <taxon>Erythrobacteraceae</taxon>
        <taxon>Altererythrobacter</taxon>
    </lineage>
</organism>
<dbReference type="Pfam" id="PF00027">
    <property type="entry name" value="cNMP_binding"/>
    <property type="match status" value="1"/>
</dbReference>
<evidence type="ECO:0000256" key="2">
    <source>
        <dbReference type="ARBA" id="ARBA00023125"/>
    </source>
</evidence>
<dbReference type="InterPro" id="IPR014710">
    <property type="entry name" value="RmlC-like_jellyroll"/>
</dbReference>
<reference evidence="6 7" key="1">
    <citation type="submission" date="2020-06" db="EMBL/GenBank/DDBJ databases">
        <title>Altererythrobacter lutimaris sp. nov., a marine bacterium isolated from a tidal flat.</title>
        <authorList>
            <person name="Kim D."/>
            <person name="Yoo Y."/>
            <person name="Kim J.-J."/>
        </authorList>
    </citation>
    <scope>NUCLEOTIDE SEQUENCE [LARGE SCALE GENOMIC DNA]</scope>
    <source>
        <strain evidence="6 7">JGD-16</strain>
    </source>
</reference>
<dbReference type="GO" id="GO:0006355">
    <property type="term" value="P:regulation of DNA-templated transcription"/>
    <property type="evidence" value="ECO:0007669"/>
    <property type="project" value="InterPro"/>
</dbReference>
<dbReference type="InterPro" id="IPR036388">
    <property type="entry name" value="WH-like_DNA-bd_sf"/>
</dbReference>
<dbReference type="PROSITE" id="PS50042">
    <property type="entry name" value="CNMP_BINDING_3"/>
    <property type="match status" value="1"/>
</dbReference>
<dbReference type="SMART" id="SM00419">
    <property type="entry name" value="HTH_CRP"/>
    <property type="match status" value="1"/>
</dbReference>
<keyword evidence="1" id="KW-0805">Transcription regulation</keyword>
<evidence type="ECO:0000259" key="4">
    <source>
        <dbReference type="PROSITE" id="PS50042"/>
    </source>
</evidence>
<dbReference type="AlphaFoldDB" id="A0A850HDT7"/>
<protein>
    <submittedName>
        <fullName evidence="6">Crp/Fnr family transcriptional regulator</fullName>
    </submittedName>
</protein>
<name>A0A850HDT7_9SPHN</name>
<dbReference type="Proteomes" id="UP000546031">
    <property type="component" value="Unassembled WGS sequence"/>
</dbReference>
<dbReference type="InterPro" id="IPR000595">
    <property type="entry name" value="cNMP-bd_dom"/>
</dbReference>
<gene>
    <name evidence="6" type="ORF">HUO12_13930</name>
</gene>
<feature type="domain" description="HTH crp-type" evidence="5">
    <location>
        <begin position="113"/>
        <end position="184"/>
    </location>
</feature>
<evidence type="ECO:0000256" key="1">
    <source>
        <dbReference type="ARBA" id="ARBA00023015"/>
    </source>
</evidence>
<evidence type="ECO:0000313" key="6">
    <source>
        <dbReference type="EMBL" id="NVE95999.1"/>
    </source>
</evidence>
<dbReference type="InterPro" id="IPR012318">
    <property type="entry name" value="HTH_CRP"/>
</dbReference>
<keyword evidence="2" id="KW-0238">DNA-binding</keyword>
<dbReference type="CDD" id="cd00038">
    <property type="entry name" value="CAP_ED"/>
    <property type="match status" value="1"/>
</dbReference>
<dbReference type="EMBL" id="JABWTA010000001">
    <property type="protein sequence ID" value="NVE95999.1"/>
    <property type="molecule type" value="Genomic_DNA"/>
</dbReference>